<dbReference type="RefSeq" id="WP_243662597.1">
    <property type="nucleotide sequence ID" value="NZ_SLWY01000008.1"/>
</dbReference>
<dbReference type="Proteomes" id="UP000295765">
    <property type="component" value="Unassembled WGS sequence"/>
</dbReference>
<reference evidence="2 3" key="1">
    <citation type="submission" date="2019-03" db="EMBL/GenBank/DDBJ databases">
        <title>Genomic Encyclopedia of Type Strains, Phase IV (KMG-IV): sequencing the most valuable type-strain genomes for metagenomic binning, comparative biology and taxonomic classification.</title>
        <authorList>
            <person name="Goeker M."/>
        </authorList>
    </citation>
    <scope>NUCLEOTIDE SEQUENCE [LARGE SCALE GENOMIC DNA]</scope>
    <source>
        <strain evidence="2 3">DSM 25287</strain>
    </source>
</reference>
<keyword evidence="1" id="KW-0732">Signal</keyword>
<evidence type="ECO:0000256" key="1">
    <source>
        <dbReference type="SAM" id="SignalP"/>
    </source>
</evidence>
<protein>
    <submittedName>
        <fullName evidence="2">DUF3047 family protein</fullName>
    </submittedName>
</protein>
<dbReference type="Pfam" id="PF11249">
    <property type="entry name" value="DUF3047"/>
    <property type="match status" value="1"/>
</dbReference>
<name>A0A4R2LEW5_9GAMM</name>
<feature type="signal peptide" evidence="1">
    <location>
        <begin position="1"/>
        <end position="18"/>
    </location>
</feature>
<feature type="chain" id="PRO_5020679665" evidence="1">
    <location>
        <begin position="19"/>
        <end position="211"/>
    </location>
</feature>
<dbReference type="AlphaFoldDB" id="A0A4R2LEW5"/>
<dbReference type="EMBL" id="SLWY01000008">
    <property type="protein sequence ID" value="TCO81448.1"/>
    <property type="molecule type" value="Genomic_DNA"/>
</dbReference>
<comment type="caution">
    <text evidence="2">The sequence shown here is derived from an EMBL/GenBank/DDBJ whole genome shotgun (WGS) entry which is preliminary data.</text>
</comment>
<accession>A0A4R2LEW5</accession>
<organism evidence="2 3">
    <name type="scientific">Plasticicumulans lactativorans</name>
    <dbReference type="NCBI Taxonomy" id="1133106"/>
    <lineage>
        <taxon>Bacteria</taxon>
        <taxon>Pseudomonadati</taxon>
        <taxon>Pseudomonadota</taxon>
        <taxon>Gammaproteobacteria</taxon>
        <taxon>Candidatus Competibacteraceae</taxon>
        <taxon>Plasticicumulans</taxon>
    </lineage>
</organism>
<keyword evidence="3" id="KW-1185">Reference proteome</keyword>
<sequence length="211" mass="23289">MRSGWGLALLLVWGAAQAQEMVVGAFSAGDLAGWKPQVFKGETTYRPGSIDGRAGLHAEAHGSASGLYREIAVDLERTPRLRWWWRAERLPVGLDERSKAGDDYAVRVYVVVSGGVAFWRTRTLVYVWASHEPAGAHWPNAFTANAQVLALRSGSREAGRWVEESRDVRVDFRALFGEDIRRIDAVAVMSDGDNSGQTVAGWYGDLRFTPP</sequence>
<gene>
    <name evidence="2" type="ORF">EV699_10879</name>
</gene>
<proteinExistence type="predicted"/>
<dbReference type="InterPro" id="IPR021409">
    <property type="entry name" value="DUF3047"/>
</dbReference>
<evidence type="ECO:0000313" key="2">
    <source>
        <dbReference type="EMBL" id="TCO81448.1"/>
    </source>
</evidence>
<evidence type="ECO:0000313" key="3">
    <source>
        <dbReference type="Proteomes" id="UP000295765"/>
    </source>
</evidence>